<accession>A0ABW7NDB1</accession>
<dbReference type="EMBL" id="JBIPKE010000020">
    <property type="protein sequence ID" value="MFH6985600.1"/>
    <property type="molecule type" value="Genomic_DNA"/>
</dbReference>
<comment type="caution">
    <text evidence="2">The sequence shown here is derived from an EMBL/GenBank/DDBJ whole genome shotgun (WGS) entry which is preliminary data.</text>
</comment>
<organism evidence="2 3">
    <name type="scientific">Marinoscillum luteum</name>
    <dbReference type="NCBI Taxonomy" id="861051"/>
    <lineage>
        <taxon>Bacteria</taxon>
        <taxon>Pseudomonadati</taxon>
        <taxon>Bacteroidota</taxon>
        <taxon>Cytophagia</taxon>
        <taxon>Cytophagales</taxon>
        <taxon>Reichenbachiellaceae</taxon>
        <taxon>Marinoscillum</taxon>
    </lineage>
</organism>
<evidence type="ECO:0008006" key="4">
    <source>
        <dbReference type="Google" id="ProtNLM"/>
    </source>
</evidence>
<evidence type="ECO:0000256" key="1">
    <source>
        <dbReference type="SAM" id="SignalP"/>
    </source>
</evidence>
<protein>
    <recommendedName>
        <fullName evidence="4">Outer membrane protein beta-barrel domain-containing protein</fullName>
    </recommendedName>
</protein>
<evidence type="ECO:0000313" key="3">
    <source>
        <dbReference type="Proteomes" id="UP001610063"/>
    </source>
</evidence>
<name>A0ABW7NDB1_9BACT</name>
<reference evidence="2 3" key="1">
    <citation type="journal article" date="2013" name="Int. J. Syst. Evol. Microbiol.">
        <title>Marinoscillum luteum sp. nov., isolated from marine sediment.</title>
        <authorList>
            <person name="Cha I.T."/>
            <person name="Park S.J."/>
            <person name="Kim S.J."/>
            <person name="Kim J.G."/>
            <person name="Jung M.Y."/>
            <person name="Shin K.S."/>
            <person name="Kwon K.K."/>
            <person name="Yang S.H."/>
            <person name="Seo Y.S."/>
            <person name="Rhee S.K."/>
        </authorList>
    </citation>
    <scope>NUCLEOTIDE SEQUENCE [LARGE SCALE GENOMIC DNA]</scope>
    <source>
        <strain evidence="2 3">KCTC 23939</strain>
    </source>
</reference>
<sequence>MKKLFTLAFTIFLAQGIYAQGITAKSYIEQTQVGIKLGTAIGYIFPCNVEIGGFHQEPAKFIDNQELPYRFYEKKFTGMYLNLPLKHYDFIGFDLNIRTGVTNGQNFAITPTLQGYVNPIPAVKLGLGLGTRMFQPTLQASISIKISKFQ</sequence>
<feature type="signal peptide" evidence="1">
    <location>
        <begin position="1"/>
        <end position="19"/>
    </location>
</feature>
<feature type="chain" id="PRO_5046874431" description="Outer membrane protein beta-barrel domain-containing protein" evidence="1">
    <location>
        <begin position="20"/>
        <end position="150"/>
    </location>
</feature>
<dbReference type="Proteomes" id="UP001610063">
    <property type="component" value="Unassembled WGS sequence"/>
</dbReference>
<proteinExistence type="predicted"/>
<dbReference type="RefSeq" id="WP_159581433.1">
    <property type="nucleotide sequence ID" value="NZ_JBIPKE010000020.1"/>
</dbReference>
<evidence type="ECO:0000313" key="2">
    <source>
        <dbReference type="EMBL" id="MFH6985600.1"/>
    </source>
</evidence>
<keyword evidence="1" id="KW-0732">Signal</keyword>
<gene>
    <name evidence="2" type="ORF">ACHKAR_19265</name>
</gene>
<keyword evidence="3" id="KW-1185">Reference proteome</keyword>